<gene>
    <name evidence="1" type="ORF">QT969_14605</name>
</gene>
<dbReference type="EMBL" id="JAUBOF010000048">
    <property type="protein sequence ID" value="MDM7489510.1"/>
    <property type="molecule type" value="Genomic_DNA"/>
</dbReference>
<evidence type="ECO:0000313" key="2">
    <source>
        <dbReference type="Proteomes" id="UP001233164"/>
    </source>
</evidence>
<proteinExistence type="predicted"/>
<organism evidence="1 2">
    <name type="scientific">Rhodococcus indonesiensis</name>
    <dbReference type="NCBI Taxonomy" id="3055869"/>
    <lineage>
        <taxon>Bacteria</taxon>
        <taxon>Bacillati</taxon>
        <taxon>Actinomycetota</taxon>
        <taxon>Actinomycetes</taxon>
        <taxon>Mycobacteriales</taxon>
        <taxon>Nocardiaceae</taxon>
        <taxon>Rhodococcus</taxon>
    </lineage>
</organism>
<sequence length="123" mass="12883">MKRVGPMPDEGISAVIGRILAAPTAAVAATMVIAPAIAFARDGAPPYDATGFFVTPFDPGAFGENAHKALILSPYGTGLRIECQSFHGQTANCIQYIPGGQTNPLIRLSPLPALGQHVREVWA</sequence>
<comment type="caution">
    <text evidence="1">The sequence shown here is derived from an EMBL/GenBank/DDBJ whole genome shotgun (WGS) entry which is preliminary data.</text>
</comment>
<protein>
    <submittedName>
        <fullName evidence="1">Uncharacterized protein</fullName>
    </submittedName>
</protein>
<evidence type="ECO:0000313" key="1">
    <source>
        <dbReference type="EMBL" id="MDM7489510.1"/>
    </source>
</evidence>
<keyword evidence="2" id="KW-1185">Reference proteome</keyword>
<accession>A0ABT7RPE7</accession>
<reference evidence="1 2" key="1">
    <citation type="submission" date="2023-06" db="EMBL/GenBank/DDBJ databases">
        <title>Rhodococcus indonesiensis sp. nov a new member of the Rhodococcus ruber lineage isolated from a sediment of neutral hot spring.</title>
        <authorList>
            <person name="Kusuma A.B."/>
            <person name="Fenylestari G."/>
            <person name="Ammar F."/>
            <person name="Nouioui I."/>
            <person name="Goodfellow M."/>
        </authorList>
    </citation>
    <scope>NUCLEOTIDE SEQUENCE [LARGE SCALE GENOMIC DNA]</scope>
    <source>
        <strain evidence="1 2">CSLK01-03</strain>
    </source>
</reference>
<name>A0ABT7RPE7_9NOCA</name>
<dbReference type="Proteomes" id="UP001233164">
    <property type="component" value="Unassembled WGS sequence"/>
</dbReference>